<proteinExistence type="predicted"/>
<evidence type="ECO:0000313" key="1">
    <source>
        <dbReference type="EMBL" id="KRX09369.1"/>
    </source>
</evidence>
<name>A0A0V0R4G2_PSEPJ</name>
<evidence type="ECO:0000313" key="2">
    <source>
        <dbReference type="Proteomes" id="UP000054937"/>
    </source>
</evidence>
<comment type="caution">
    <text evidence="1">The sequence shown here is derived from an EMBL/GenBank/DDBJ whole genome shotgun (WGS) entry which is preliminary data.</text>
</comment>
<accession>A0A0V0R4G2</accession>
<keyword evidence="2" id="KW-1185">Reference proteome</keyword>
<dbReference type="InParanoid" id="A0A0V0R4G2"/>
<protein>
    <submittedName>
        <fullName evidence="1">Uncharacterized protein</fullName>
    </submittedName>
</protein>
<reference evidence="1 2" key="1">
    <citation type="journal article" date="2015" name="Sci. Rep.">
        <title>Genome of the facultative scuticociliatosis pathogen Pseudocohnilembus persalinus provides insight into its virulence through horizontal gene transfer.</title>
        <authorList>
            <person name="Xiong J."/>
            <person name="Wang G."/>
            <person name="Cheng J."/>
            <person name="Tian M."/>
            <person name="Pan X."/>
            <person name="Warren A."/>
            <person name="Jiang C."/>
            <person name="Yuan D."/>
            <person name="Miao W."/>
        </authorList>
    </citation>
    <scope>NUCLEOTIDE SEQUENCE [LARGE SCALE GENOMIC DNA]</scope>
    <source>
        <strain evidence="1">36N120E</strain>
    </source>
</reference>
<dbReference type="EMBL" id="LDAU01000051">
    <property type="protein sequence ID" value="KRX09369.1"/>
    <property type="molecule type" value="Genomic_DNA"/>
</dbReference>
<gene>
    <name evidence="1" type="ORF">PPERSA_04675</name>
</gene>
<organism evidence="1 2">
    <name type="scientific">Pseudocohnilembus persalinus</name>
    <name type="common">Ciliate</name>
    <dbReference type="NCBI Taxonomy" id="266149"/>
    <lineage>
        <taxon>Eukaryota</taxon>
        <taxon>Sar</taxon>
        <taxon>Alveolata</taxon>
        <taxon>Ciliophora</taxon>
        <taxon>Intramacronucleata</taxon>
        <taxon>Oligohymenophorea</taxon>
        <taxon>Scuticociliatia</taxon>
        <taxon>Philasterida</taxon>
        <taxon>Pseudocohnilembidae</taxon>
        <taxon>Pseudocohnilembus</taxon>
    </lineage>
</organism>
<sequence length="160" mass="19434">MKELENVKFEQDELEFIRIVDQNLNPFGDQYISEIFLAIQFEFDKKEEYLQKIFNYFEYSQQFKKYLMKPNQHICDIIQSKDNKIKKRVFAIRIQFTKSLKLKKVKDQIRKDIKNNYSDCTFVITQQYDQKKVDTLDLFKNFILDNSAEINKNKKNMNGK</sequence>
<dbReference type="Proteomes" id="UP000054937">
    <property type="component" value="Unassembled WGS sequence"/>
</dbReference>
<dbReference type="AlphaFoldDB" id="A0A0V0R4G2"/>